<gene>
    <name evidence="3" type="ORF">MNOR_LOCUS780</name>
</gene>
<feature type="region of interest" description="Disordered" evidence="1">
    <location>
        <begin position="326"/>
        <end position="360"/>
    </location>
</feature>
<evidence type="ECO:0000256" key="2">
    <source>
        <dbReference type="SAM" id="Phobius"/>
    </source>
</evidence>
<name>A0AAV2PMB5_MEGNR</name>
<dbReference type="AlphaFoldDB" id="A0AAV2PMB5"/>
<evidence type="ECO:0000313" key="3">
    <source>
        <dbReference type="EMBL" id="CAL4059737.1"/>
    </source>
</evidence>
<dbReference type="Proteomes" id="UP001497623">
    <property type="component" value="Unassembled WGS sequence"/>
</dbReference>
<evidence type="ECO:0000256" key="1">
    <source>
        <dbReference type="SAM" id="MobiDB-lite"/>
    </source>
</evidence>
<proteinExistence type="predicted"/>
<organism evidence="3 4">
    <name type="scientific">Meganyctiphanes norvegica</name>
    <name type="common">Northern krill</name>
    <name type="synonym">Thysanopoda norvegica</name>
    <dbReference type="NCBI Taxonomy" id="48144"/>
    <lineage>
        <taxon>Eukaryota</taxon>
        <taxon>Metazoa</taxon>
        <taxon>Ecdysozoa</taxon>
        <taxon>Arthropoda</taxon>
        <taxon>Crustacea</taxon>
        <taxon>Multicrustacea</taxon>
        <taxon>Malacostraca</taxon>
        <taxon>Eumalacostraca</taxon>
        <taxon>Eucarida</taxon>
        <taxon>Euphausiacea</taxon>
        <taxon>Euphausiidae</taxon>
        <taxon>Meganyctiphanes</taxon>
    </lineage>
</organism>
<reference evidence="3 4" key="1">
    <citation type="submission" date="2024-05" db="EMBL/GenBank/DDBJ databases">
        <authorList>
            <person name="Wallberg A."/>
        </authorList>
    </citation>
    <scope>NUCLEOTIDE SEQUENCE [LARGE SCALE GENOMIC DNA]</scope>
</reference>
<keyword evidence="2" id="KW-1133">Transmembrane helix</keyword>
<dbReference type="EMBL" id="CAXKWB010000183">
    <property type="protein sequence ID" value="CAL4059737.1"/>
    <property type="molecule type" value="Genomic_DNA"/>
</dbReference>
<feature type="compositionally biased region" description="Acidic residues" evidence="1">
    <location>
        <begin position="380"/>
        <end position="389"/>
    </location>
</feature>
<feature type="region of interest" description="Disordered" evidence="1">
    <location>
        <begin position="377"/>
        <end position="397"/>
    </location>
</feature>
<accession>A0AAV2PMB5</accession>
<keyword evidence="2" id="KW-0472">Membrane</keyword>
<feature type="compositionally biased region" description="Polar residues" evidence="1">
    <location>
        <begin position="327"/>
        <end position="338"/>
    </location>
</feature>
<keyword evidence="4" id="KW-1185">Reference proteome</keyword>
<feature type="transmembrane region" description="Helical" evidence="2">
    <location>
        <begin position="181"/>
        <end position="203"/>
    </location>
</feature>
<keyword evidence="2" id="KW-0812">Transmembrane</keyword>
<evidence type="ECO:0000313" key="4">
    <source>
        <dbReference type="Proteomes" id="UP001497623"/>
    </source>
</evidence>
<comment type="caution">
    <text evidence="3">The sequence shown here is derived from an EMBL/GenBank/DDBJ whole genome shotgun (WGS) entry which is preliminary data.</text>
</comment>
<protein>
    <submittedName>
        <fullName evidence="3">Uncharacterized protein</fullName>
    </submittedName>
</protein>
<sequence>MRIDSDVAHVSFSYNTGNPDVDLHFNYSFTCMEESTTAVPTTVITTPAPPSSNYYTFAAINCIRPHIDEASRLEPAVKQKLALIATMYAEENNLMLDQNITDDQIAIYNEKKCNPVQCNVDKCVAFNYSILYLDEEGKWVFTKEMMDTMVLDHSVEFADIEEGRGCERDNQICIEDPEVSILPYILLSVVVVVIGCIISFIVYRAGRGAVVKENRTKYNKENEERIDDERRRSSGNISMLGLGNNRGSIGSVASSKRFSMPFPTKDRKPRNNVNYDVSGFKEFNPENTLGGETLNLGLEKEFLGNPSSMKTYYSNDAYIPDEVAGTSRVQQQHWDNQEGSSSGSSSDAEDDGPSLPPLSQNHDLARRQLQERLATIQASDSEEDNDSDQDVLFNRNPGTTAQLNASVVPVDVHSYMDHEGETIL</sequence>